<proteinExistence type="predicted"/>
<keyword evidence="2" id="KW-1185">Reference proteome</keyword>
<accession>A0A2N9JDF0</accession>
<dbReference type="EMBL" id="LT985188">
    <property type="protein sequence ID" value="SPD85446.1"/>
    <property type="molecule type" value="Genomic_DNA"/>
</dbReference>
<sequence length="25" mass="2883">MRHALPFPDLLRESSRAFAIEAAKR</sequence>
<reference evidence="1 2" key="1">
    <citation type="submission" date="2018-02" db="EMBL/GenBank/DDBJ databases">
        <authorList>
            <person name="Cohen D.B."/>
            <person name="Kent A.D."/>
        </authorList>
    </citation>
    <scope>NUCLEOTIDE SEQUENCE [LARGE SCALE GENOMIC DNA]</scope>
    <source>
        <strain evidence="1">1</strain>
    </source>
</reference>
<organism evidence="1 2">
    <name type="scientific">Micropruina glycogenica</name>
    <dbReference type="NCBI Taxonomy" id="75385"/>
    <lineage>
        <taxon>Bacteria</taxon>
        <taxon>Bacillati</taxon>
        <taxon>Actinomycetota</taxon>
        <taxon>Actinomycetes</taxon>
        <taxon>Propionibacteriales</taxon>
        <taxon>Nocardioidaceae</taxon>
        <taxon>Micropruina</taxon>
    </lineage>
</organism>
<evidence type="ECO:0000313" key="1">
    <source>
        <dbReference type="EMBL" id="SPD85446.1"/>
    </source>
</evidence>
<evidence type="ECO:0000313" key="2">
    <source>
        <dbReference type="Proteomes" id="UP000238164"/>
    </source>
</evidence>
<name>A0A2N9JDF0_9ACTN</name>
<dbReference type="AlphaFoldDB" id="A0A2N9JDF0"/>
<gene>
    <name evidence="1" type="ORF">MPLG2_0410</name>
</gene>
<dbReference type="KEGG" id="mgg:MPLG2_0410"/>
<protein>
    <submittedName>
        <fullName evidence="1">Uncharacterized protein</fullName>
    </submittedName>
</protein>
<dbReference type="Proteomes" id="UP000238164">
    <property type="component" value="Chromosome 1"/>
</dbReference>